<gene>
    <name evidence="1" type="ORF">BECKTC1821E_GA0114239_10355</name>
    <name evidence="2" type="ORF">BECKTC1821F_GA0114240_102139</name>
</gene>
<proteinExistence type="predicted"/>
<reference evidence="2" key="1">
    <citation type="submission" date="2019-02" db="EMBL/GenBank/DDBJ databases">
        <authorList>
            <person name="Gruber-Vodicka R. H."/>
            <person name="Seah K. B. B."/>
        </authorList>
    </citation>
    <scope>NUCLEOTIDE SEQUENCE</scope>
    <source>
        <strain evidence="1">BECK_BZ125</strain>
        <strain evidence="2">BECK_BZ126</strain>
    </source>
</reference>
<name>A0A450ZWA9_9GAMM</name>
<dbReference type="EMBL" id="CAADFT010000035">
    <property type="protein sequence ID" value="VFK44428.1"/>
    <property type="molecule type" value="Genomic_DNA"/>
</dbReference>
<accession>A0A450ZWA9</accession>
<dbReference type="AlphaFoldDB" id="A0A450ZWA9"/>
<sequence length="126" mass="13898">MFGIVRLSSHSMPRGVFAPKSPVASSRGAMCRMLRIVFAQGFSGGNVPKAGFIGGMPKRFVTGLFIRGIGKAFSDSRVFHYYPVRARFEPLDRAPFDRYSIQPRHAAAGATRMRKAFNRIKPSASC</sequence>
<organism evidence="2">
    <name type="scientific">Candidatus Kentrum sp. TC</name>
    <dbReference type="NCBI Taxonomy" id="2126339"/>
    <lineage>
        <taxon>Bacteria</taxon>
        <taxon>Pseudomonadati</taxon>
        <taxon>Pseudomonadota</taxon>
        <taxon>Gammaproteobacteria</taxon>
        <taxon>Candidatus Kentrum</taxon>
    </lineage>
</organism>
<dbReference type="EMBL" id="CAADFW010000021">
    <property type="protein sequence ID" value="VFK58037.1"/>
    <property type="molecule type" value="Genomic_DNA"/>
</dbReference>
<evidence type="ECO:0000313" key="2">
    <source>
        <dbReference type="EMBL" id="VFK58037.1"/>
    </source>
</evidence>
<evidence type="ECO:0000313" key="1">
    <source>
        <dbReference type="EMBL" id="VFK44428.1"/>
    </source>
</evidence>
<protein>
    <submittedName>
        <fullName evidence="2">Uncharacterized protein</fullName>
    </submittedName>
</protein>